<evidence type="ECO:0000313" key="4">
    <source>
        <dbReference type="EMBL" id="KAG6458737.1"/>
    </source>
</evidence>
<gene>
    <name evidence="4" type="ORF">O3G_MSEX011028</name>
</gene>
<dbReference type="PANTHER" id="PTHR43157:SF31">
    <property type="entry name" value="PHOSPHATIDYLINOSITOL-GLYCAN BIOSYNTHESIS CLASS F PROTEIN"/>
    <property type="match status" value="1"/>
</dbReference>
<organism evidence="4 5">
    <name type="scientific">Manduca sexta</name>
    <name type="common">Tobacco hawkmoth</name>
    <name type="synonym">Tobacco hornworm</name>
    <dbReference type="NCBI Taxonomy" id="7130"/>
    <lineage>
        <taxon>Eukaryota</taxon>
        <taxon>Metazoa</taxon>
        <taxon>Ecdysozoa</taxon>
        <taxon>Arthropoda</taxon>
        <taxon>Hexapoda</taxon>
        <taxon>Insecta</taxon>
        <taxon>Pterygota</taxon>
        <taxon>Neoptera</taxon>
        <taxon>Endopterygota</taxon>
        <taxon>Lepidoptera</taxon>
        <taxon>Glossata</taxon>
        <taxon>Ditrysia</taxon>
        <taxon>Bombycoidea</taxon>
        <taxon>Sphingidae</taxon>
        <taxon>Sphinginae</taxon>
        <taxon>Sphingini</taxon>
        <taxon>Manduca</taxon>
    </lineage>
</organism>
<protein>
    <recommendedName>
        <fullName evidence="6">RDH13</fullName>
    </recommendedName>
</protein>
<dbReference type="Pfam" id="PF00106">
    <property type="entry name" value="adh_short"/>
    <property type="match status" value="1"/>
</dbReference>
<reference evidence="4" key="2">
    <citation type="submission" date="2020-12" db="EMBL/GenBank/DDBJ databases">
        <authorList>
            <person name="Kanost M."/>
        </authorList>
    </citation>
    <scope>NUCLEOTIDE SEQUENCE</scope>
</reference>
<accession>A0A922CUE1</accession>
<evidence type="ECO:0000313" key="5">
    <source>
        <dbReference type="Proteomes" id="UP000791440"/>
    </source>
</evidence>
<feature type="chain" id="PRO_5038071138" description="RDH13" evidence="3">
    <location>
        <begin position="21"/>
        <end position="326"/>
    </location>
</feature>
<dbReference type="Gene3D" id="3.40.50.720">
    <property type="entry name" value="NAD(P)-binding Rossmann-like Domain"/>
    <property type="match status" value="1"/>
</dbReference>
<dbReference type="GO" id="GO:0016491">
    <property type="term" value="F:oxidoreductase activity"/>
    <property type="evidence" value="ECO:0007669"/>
    <property type="project" value="UniProtKB-KW"/>
</dbReference>
<evidence type="ECO:0000256" key="2">
    <source>
        <dbReference type="RuleBase" id="RU000363"/>
    </source>
</evidence>
<keyword evidence="1" id="KW-0560">Oxidoreductase</keyword>
<dbReference type="PRINTS" id="PR00080">
    <property type="entry name" value="SDRFAMILY"/>
</dbReference>
<dbReference type="PANTHER" id="PTHR43157">
    <property type="entry name" value="PHOSPHATIDYLINOSITOL-GLYCAN BIOSYNTHESIS CLASS F PROTEIN-RELATED"/>
    <property type="match status" value="1"/>
</dbReference>
<proteinExistence type="inferred from homology"/>
<evidence type="ECO:0000256" key="1">
    <source>
        <dbReference type="ARBA" id="ARBA00023002"/>
    </source>
</evidence>
<dbReference type="SUPFAM" id="SSF51735">
    <property type="entry name" value="NAD(P)-binding Rossmann-fold domains"/>
    <property type="match status" value="1"/>
</dbReference>
<dbReference type="AlphaFoldDB" id="A0A922CUE1"/>
<dbReference type="InterPro" id="IPR036291">
    <property type="entry name" value="NAD(P)-bd_dom_sf"/>
</dbReference>
<comment type="caution">
    <text evidence="4">The sequence shown here is derived from an EMBL/GenBank/DDBJ whole genome shotgun (WGS) entry which is preliminary data.</text>
</comment>
<dbReference type="EMBL" id="JH668594">
    <property type="protein sequence ID" value="KAG6458737.1"/>
    <property type="molecule type" value="Genomic_DNA"/>
</dbReference>
<evidence type="ECO:0008006" key="6">
    <source>
        <dbReference type="Google" id="ProtNLM"/>
    </source>
</evidence>
<feature type="signal peptide" evidence="3">
    <location>
        <begin position="1"/>
        <end position="20"/>
    </location>
</feature>
<keyword evidence="3" id="KW-0732">Signal</keyword>
<sequence>MFVIFVVAVVLIALIAGVYQKNTNAICTSKKRLDGKTVLVTGGTTGMGLEIAIDMASRGARTIIACPFEDEGIRAKKLIIEKSDNNNVVFKHLDLGCLMSVKNFAKDILETEERLDILLNNAGVGILGDSSTKDGLNFIMQVNYFGTFQLTLLLLPLLKKTGNVSEPSRIVNTASILHWIGVMDFDCMNKVGHYFKVRIYGNSKLCVVYFTRELAKRLQGSNVVVNSVDPGAVGTKILESGNKILGMFLRYYFFLLFKTPWQGAQTALHVALNKDAGMLSGKFFRNCQISRAAWWAYDDKVAKKLWDDSLRLVKLNENEVESWLEN</sequence>
<reference evidence="4" key="1">
    <citation type="journal article" date="2016" name="Insect Biochem. Mol. Biol.">
        <title>Multifaceted biological insights from a draft genome sequence of the tobacco hornworm moth, Manduca sexta.</title>
        <authorList>
            <person name="Kanost M.R."/>
            <person name="Arrese E.L."/>
            <person name="Cao X."/>
            <person name="Chen Y.R."/>
            <person name="Chellapilla S."/>
            <person name="Goldsmith M.R."/>
            <person name="Grosse-Wilde E."/>
            <person name="Heckel D.G."/>
            <person name="Herndon N."/>
            <person name="Jiang H."/>
            <person name="Papanicolaou A."/>
            <person name="Qu J."/>
            <person name="Soulages J.L."/>
            <person name="Vogel H."/>
            <person name="Walters J."/>
            <person name="Waterhouse R.M."/>
            <person name="Ahn S.J."/>
            <person name="Almeida F.C."/>
            <person name="An C."/>
            <person name="Aqrawi P."/>
            <person name="Bretschneider A."/>
            <person name="Bryant W.B."/>
            <person name="Bucks S."/>
            <person name="Chao H."/>
            <person name="Chevignon G."/>
            <person name="Christen J.M."/>
            <person name="Clarke D.F."/>
            <person name="Dittmer N.T."/>
            <person name="Ferguson L.C.F."/>
            <person name="Garavelou S."/>
            <person name="Gordon K.H.J."/>
            <person name="Gunaratna R.T."/>
            <person name="Han Y."/>
            <person name="Hauser F."/>
            <person name="He Y."/>
            <person name="Heidel-Fischer H."/>
            <person name="Hirsh A."/>
            <person name="Hu Y."/>
            <person name="Jiang H."/>
            <person name="Kalra D."/>
            <person name="Klinner C."/>
            <person name="Konig C."/>
            <person name="Kovar C."/>
            <person name="Kroll A.R."/>
            <person name="Kuwar S.S."/>
            <person name="Lee S.L."/>
            <person name="Lehman R."/>
            <person name="Li K."/>
            <person name="Li Z."/>
            <person name="Liang H."/>
            <person name="Lovelace S."/>
            <person name="Lu Z."/>
            <person name="Mansfield J.H."/>
            <person name="McCulloch K.J."/>
            <person name="Mathew T."/>
            <person name="Morton B."/>
            <person name="Muzny D.M."/>
            <person name="Neunemann D."/>
            <person name="Ongeri F."/>
            <person name="Pauchet Y."/>
            <person name="Pu L.L."/>
            <person name="Pyrousis I."/>
            <person name="Rao X.J."/>
            <person name="Redding A."/>
            <person name="Roesel C."/>
            <person name="Sanchez-Gracia A."/>
            <person name="Schaack S."/>
            <person name="Shukla A."/>
            <person name="Tetreau G."/>
            <person name="Wang Y."/>
            <person name="Xiong G.H."/>
            <person name="Traut W."/>
            <person name="Walsh T.K."/>
            <person name="Worley K.C."/>
            <person name="Wu D."/>
            <person name="Wu W."/>
            <person name="Wu Y.Q."/>
            <person name="Zhang X."/>
            <person name="Zou Z."/>
            <person name="Zucker H."/>
            <person name="Briscoe A.D."/>
            <person name="Burmester T."/>
            <person name="Clem R.J."/>
            <person name="Feyereisen R."/>
            <person name="Grimmelikhuijzen C.J.P."/>
            <person name="Hamodrakas S.J."/>
            <person name="Hansson B.S."/>
            <person name="Huguet E."/>
            <person name="Jermiin L.S."/>
            <person name="Lan Q."/>
            <person name="Lehman H.K."/>
            <person name="Lorenzen M."/>
            <person name="Merzendorfer H."/>
            <person name="Michalopoulos I."/>
            <person name="Morton D.B."/>
            <person name="Muthukrishnan S."/>
            <person name="Oakeshott J.G."/>
            <person name="Palmer W."/>
            <person name="Park Y."/>
            <person name="Passarelli A.L."/>
            <person name="Rozas J."/>
            <person name="Schwartz L.M."/>
            <person name="Smith W."/>
            <person name="Southgate A."/>
            <person name="Vilcinskas A."/>
            <person name="Vogt R."/>
            <person name="Wang P."/>
            <person name="Werren J."/>
            <person name="Yu X.Q."/>
            <person name="Zhou J.J."/>
            <person name="Brown S.J."/>
            <person name="Scherer S.E."/>
            <person name="Richards S."/>
            <person name="Blissard G.W."/>
        </authorList>
    </citation>
    <scope>NUCLEOTIDE SEQUENCE</scope>
</reference>
<dbReference type="PRINTS" id="PR00081">
    <property type="entry name" value="GDHRDH"/>
</dbReference>
<keyword evidence="5" id="KW-1185">Reference proteome</keyword>
<evidence type="ECO:0000256" key="3">
    <source>
        <dbReference type="SAM" id="SignalP"/>
    </source>
</evidence>
<dbReference type="InterPro" id="IPR002347">
    <property type="entry name" value="SDR_fam"/>
</dbReference>
<comment type="similarity">
    <text evidence="2">Belongs to the short-chain dehydrogenases/reductases (SDR) family.</text>
</comment>
<dbReference type="Proteomes" id="UP000791440">
    <property type="component" value="Unassembled WGS sequence"/>
</dbReference>
<name>A0A922CUE1_MANSE</name>